<evidence type="ECO:0000256" key="3">
    <source>
        <dbReference type="ARBA" id="ARBA00022801"/>
    </source>
</evidence>
<dbReference type="InterPro" id="IPR025824">
    <property type="entry name" value="OB-fold_nuc-bd_dom"/>
</dbReference>
<evidence type="ECO:0000259" key="7">
    <source>
        <dbReference type="Pfam" id="PF02601"/>
    </source>
</evidence>
<dbReference type="NCBIfam" id="TIGR00237">
    <property type="entry name" value="xseA"/>
    <property type="match status" value="1"/>
</dbReference>
<sequence>MSSPPQAVASLTERIKTLLESNFCQIIVKGELSNVSLQPSGHLYFGIKDSEAFLNGAFFHFKSKYYDRKPKDGDAVIIHGKLAVYAPRGQYQIVAHALVYAGEGDLLQKFEETKRRLTAEGYFATEKKKPLPFAPQCIGVITSPTGAVIQDILRVLSRRARNYKILVYPVTVQGNSAAHEISKAIEVMNAENLADVLIIARGGGSIEDLWAFNEEILVKAIHASTIPIVSAVGHETDYTLCDFASDVRAPTPSAAAEIVCKSSEEQVQVFEGYLRHLLSHSRQLLTSKKQQLLPWRRFLDRAEFYTTAQQQLDSIEIAIQKGVQGKIHESKQRYDNISRWLQGDLVSRMTCRLQSLKKMLSQALSHKALSLQVRCHQLKKSLTYPRQIQQASQKLSPWRQQLDTLISRRLHYQKEEYFHKHTRLKHAHNVLEQQLRSHVQKLELLGRRLSRGCELNLQNQKIAYANVKETLATILERRYENSVARYSALKEQLHSLNPKNVLKRGYAMLFDFNENSAMISVDSLQENARVRIQLQDGEAILTVTNIEICKLIKG</sequence>
<keyword evidence="3 5" id="KW-0378">Hydrolase</keyword>
<dbReference type="GO" id="GO:0009318">
    <property type="term" value="C:exodeoxyribonuclease VII complex"/>
    <property type="evidence" value="ECO:0007669"/>
    <property type="project" value="UniProtKB-UniRule"/>
</dbReference>
<comment type="catalytic activity">
    <reaction evidence="5 6">
        <text>Exonucleolytic cleavage in either 5'- to 3'- or 3'- to 5'-direction to yield nucleoside 5'-phosphates.</text>
        <dbReference type="EC" id="3.1.11.6"/>
    </reaction>
</comment>
<name>A0A0F7WXT2_CHLPN</name>
<evidence type="ECO:0000256" key="6">
    <source>
        <dbReference type="RuleBase" id="RU004355"/>
    </source>
</evidence>
<accession>A0A0F7WXT2</accession>
<reference evidence="9" key="1">
    <citation type="submission" date="2015-05" db="EMBL/GenBank/DDBJ databases">
        <authorList>
            <person name="Rattei Thomas"/>
        </authorList>
    </citation>
    <scope>NUCLEOTIDE SEQUENCE</scope>
    <source>
        <strain evidence="9">DC9</strain>
    </source>
</reference>
<dbReference type="GO" id="GO:0008855">
    <property type="term" value="F:exodeoxyribonuclease VII activity"/>
    <property type="evidence" value="ECO:0007669"/>
    <property type="project" value="UniProtKB-UniRule"/>
</dbReference>
<evidence type="ECO:0000313" key="9">
    <source>
        <dbReference type="EMBL" id="CRI43204.1"/>
    </source>
</evidence>
<dbReference type="Pfam" id="PF13742">
    <property type="entry name" value="tRNA_anti_2"/>
    <property type="match status" value="1"/>
</dbReference>
<dbReference type="EC" id="3.1.11.6" evidence="5"/>
<dbReference type="CDD" id="cd04489">
    <property type="entry name" value="ExoVII_LU_OBF"/>
    <property type="match status" value="1"/>
</dbReference>
<dbReference type="AlphaFoldDB" id="A0A0F7WXT2"/>
<feature type="domain" description="Exonuclease VII large subunit C-terminal" evidence="7">
    <location>
        <begin position="122"/>
        <end position="382"/>
    </location>
</feature>
<dbReference type="PANTHER" id="PTHR30008:SF0">
    <property type="entry name" value="EXODEOXYRIBONUCLEASE 7 LARGE SUBUNIT"/>
    <property type="match status" value="1"/>
</dbReference>
<comment type="similarity">
    <text evidence="5 6">Belongs to the XseA family.</text>
</comment>
<keyword evidence="4 5" id="KW-0269">Exonuclease</keyword>
<organism evidence="9">
    <name type="scientific">Chlamydia pneumoniae</name>
    <name type="common">Chlamydophila pneumoniae</name>
    <dbReference type="NCBI Taxonomy" id="83558"/>
    <lineage>
        <taxon>Bacteria</taxon>
        <taxon>Pseudomonadati</taxon>
        <taxon>Chlamydiota</taxon>
        <taxon>Chlamydiia</taxon>
        <taxon>Chlamydiales</taxon>
        <taxon>Chlamydiaceae</taxon>
        <taxon>Chlamydia/Chlamydophila group</taxon>
        <taxon>Chlamydia</taxon>
    </lineage>
</organism>
<dbReference type="GO" id="GO:0006308">
    <property type="term" value="P:DNA catabolic process"/>
    <property type="evidence" value="ECO:0007669"/>
    <property type="project" value="UniProtKB-UniRule"/>
</dbReference>
<gene>
    <name evidence="5" type="primary">xseA</name>
    <name evidence="9" type="ORF">BN1224_DC9_CN_00100</name>
</gene>
<comment type="subcellular location">
    <subcellularLocation>
        <location evidence="5 6">Cytoplasm</location>
    </subcellularLocation>
</comment>
<dbReference type="InterPro" id="IPR020579">
    <property type="entry name" value="Exonuc_VII_lsu_C"/>
</dbReference>
<dbReference type="HAMAP" id="MF_00378">
    <property type="entry name" value="Exonuc_7_L"/>
    <property type="match status" value="1"/>
</dbReference>
<dbReference type="Pfam" id="PF02601">
    <property type="entry name" value="Exonuc_VII_L"/>
    <property type="match status" value="2"/>
</dbReference>
<feature type="domain" description="Exonuclease VII large subunit C-terminal" evidence="7">
    <location>
        <begin position="387"/>
        <end position="539"/>
    </location>
</feature>
<evidence type="ECO:0000256" key="5">
    <source>
        <dbReference type="HAMAP-Rule" id="MF_00378"/>
    </source>
</evidence>
<dbReference type="PANTHER" id="PTHR30008">
    <property type="entry name" value="EXODEOXYRIBONUCLEASE 7 LARGE SUBUNIT"/>
    <property type="match status" value="1"/>
</dbReference>
<dbReference type="EMBL" id="LN847067">
    <property type="protein sequence ID" value="CRI43204.1"/>
    <property type="molecule type" value="Genomic_DNA"/>
</dbReference>
<evidence type="ECO:0000256" key="1">
    <source>
        <dbReference type="ARBA" id="ARBA00022490"/>
    </source>
</evidence>
<keyword evidence="2 5" id="KW-0540">Nuclease</keyword>
<comment type="subunit">
    <text evidence="5">Heterooligomer composed of large and small subunits.</text>
</comment>
<feature type="domain" description="OB-fold nucleic acid binding" evidence="8">
    <location>
        <begin position="8"/>
        <end position="97"/>
    </location>
</feature>
<dbReference type="InterPro" id="IPR003753">
    <property type="entry name" value="Exonuc_VII_L"/>
</dbReference>
<dbReference type="GO" id="GO:0003676">
    <property type="term" value="F:nucleic acid binding"/>
    <property type="evidence" value="ECO:0007669"/>
    <property type="project" value="InterPro"/>
</dbReference>
<keyword evidence="1 5" id="KW-0963">Cytoplasm</keyword>
<comment type="function">
    <text evidence="5">Bidirectionally degrades single-stranded DNA into large acid-insoluble oligonucleotides, which are then degraded further into small acid-soluble oligonucleotides.</text>
</comment>
<evidence type="ECO:0000256" key="2">
    <source>
        <dbReference type="ARBA" id="ARBA00022722"/>
    </source>
</evidence>
<protein>
    <recommendedName>
        <fullName evidence="5">Exodeoxyribonuclease 7 large subunit</fullName>
        <ecNumber evidence="5">3.1.11.6</ecNumber>
    </recommendedName>
    <alternativeName>
        <fullName evidence="5">Exodeoxyribonuclease VII large subunit</fullName>
        <shortName evidence="5">Exonuclease VII large subunit</shortName>
    </alternativeName>
</protein>
<evidence type="ECO:0000256" key="4">
    <source>
        <dbReference type="ARBA" id="ARBA00022839"/>
    </source>
</evidence>
<dbReference type="GO" id="GO:0005737">
    <property type="term" value="C:cytoplasm"/>
    <property type="evidence" value="ECO:0007669"/>
    <property type="project" value="UniProtKB-SubCell"/>
</dbReference>
<proteinExistence type="inferred from homology"/>
<evidence type="ECO:0000259" key="8">
    <source>
        <dbReference type="Pfam" id="PF13742"/>
    </source>
</evidence>